<dbReference type="EMBL" id="JAGXEW010000025">
    <property type="protein sequence ID" value="KAK1157795.1"/>
    <property type="molecule type" value="Genomic_DNA"/>
</dbReference>
<dbReference type="PANTHER" id="PTHR21345">
    <property type="entry name" value="SPIRE"/>
    <property type="match status" value="1"/>
</dbReference>
<keyword evidence="16" id="KW-1185">Reference proteome</keyword>
<feature type="domain" description="KIND" evidence="14">
    <location>
        <begin position="13"/>
        <end position="185"/>
    </location>
</feature>
<keyword evidence="11" id="KW-0009">Actin-binding</keyword>
<evidence type="ECO:0000256" key="10">
    <source>
        <dbReference type="ARBA" id="ARBA00023136"/>
    </source>
</evidence>
<dbReference type="GO" id="GO:0005938">
    <property type="term" value="C:cell cortex"/>
    <property type="evidence" value="ECO:0007669"/>
    <property type="project" value="TreeGrafter"/>
</dbReference>
<proteinExistence type="inferred from homology"/>
<dbReference type="GO" id="GO:0030041">
    <property type="term" value="P:actin filament polymerization"/>
    <property type="evidence" value="ECO:0007669"/>
    <property type="project" value="TreeGrafter"/>
</dbReference>
<dbReference type="Gene3D" id="1.10.510.10">
    <property type="entry name" value="Transferase(Phosphotransferase) domain 1"/>
    <property type="match status" value="1"/>
</dbReference>
<dbReference type="GO" id="GO:0030659">
    <property type="term" value="C:cytoplasmic vesicle membrane"/>
    <property type="evidence" value="ECO:0007669"/>
    <property type="project" value="UniProtKB-SubCell"/>
</dbReference>
<evidence type="ECO:0000256" key="6">
    <source>
        <dbReference type="ARBA" id="ARBA00022475"/>
    </source>
</evidence>
<evidence type="ECO:0000256" key="5">
    <source>
        <dbReference type="ARBA" id="ARBA00022448"/>
    </source>
</evidence>
<protein>
    <recommendedName>
        <fullName evidence="14">KIND domain-containing protein</fullName>
    </recommendedName>
</protein>
<evidence type="ECO:0000256" key="12">
    <source>
        <dbReference type="ARBA" id="ARBA00023212"/>
    </source>
</evidence>
<keyword evidence="6" id="KW-1003">Cell membrane</keyword>
<dbReference type="GO" id="GO:0051639">
    <property type="term" value="P:actin filament network formation"/>
    <property type="evidence" value="ECO:0007669"/>
    <property type="project" value="TreeGrafter"/>
</dbReference>
<comment type="subcellular location">
    <subcellularLocation>
        <location evidence="3">Cell membrane</location>
        <topology evidence="3">Peripheral membrane protein</topology>
        <orientation evidence="3">Cytoplasmic side</orientation>
    </subcellularLocation>
    <subcellularLocation>
        <location evidence="2">Cytoplasm</location>
        <location evidence="2">Cytoskeleton</location>
    </subcellularLocation>
    <subcellularLocation>
        <location evidence="1">Cytoplasmic vesicle membrane</location>
        <topology evidence="1">Peripheral membrane protein</topology>
        <orientation evidence="1">Cytoplasmic side</orientation>
    </subcellularLocation>
</comment>
<dbReference type="GO" id="GO:0005886">
    <property type="term" value="C:plasma membrane"/>
    <property type="evidence" value="ECO:0007669"/>
    <property type="project" value="UniProtKB-SubCell"/>
</dbReference>
<evidence type="ECO:0000256" key="3">
    <source>
        <dbReference type="ARBA" id="ARBA00004413"/>
    </source>
</evidence>
<dbReference type="GO" id="GO:0015031">
    <property type="term" value="P:protein transport"/>
    <property type="evidence" value="ECO:0007669"/>
    <property type="project" value="UniProtKB-KW"/>
</dbReference>
<keyword evidence="12" id="KW-0206">Cytoskeleton</keyword>
<keyword evidence="9" id="KW-0653">Protein transport</keyword>
<evidence type="ECO:0000259" key="14">
    <source>
        <dbReference type="PROSITE" id="PS51377"/>
    </source>
</evidence>
<dbReference type="SMART" id="SM00750">
    <property type="entry name" value="KIND"/>
    <property type="match status" value="1"/>
</dbReference>
<dbReference type="AlphaFoldDB" id="A0AAD8CVE1"/>
<keyword evidence="7" id="KW-0963">Cytoplasm</keyword>
<accession>A0AAD8CVE1</accession>
<dbReference type="PANTHER" id="PTHR21345:SF9">
    <property type="entry name" value="KIND DOMAIN-CONTAINING PROTEIN"/>
    <property type="match status" value="1"/>
</dbReference>
<dbReference type="GO" id="GO:0051295">
    <property type="term" value="P:establishment of meiotic spindle localization"/>
    <property type="evidence" value="ECO:0007669"/>
    <property type="project" value="TreeGrafter"/>
</dbReference>
<gene>
    <name evidence="15" type="ORF">AOXY_G23949</name>
</gene>
<evidence type="ECO:0000256" key="1">
    <source>
        <dbReference type="ARBA" id="ARBA00004180"/>
    </source>
</evidence>
<dbReference type="Pfam" id="PF16474">
    <property type="entry name" value="KIND"/>
    <property type="match status" value="2"/>
</dbReference>
<reference evidence="15" key="1">
    <citation type="submission" date="2022-02" db="EMBL/GenBank/DDBJ databases">
        <title>Atlantic sturgeon de novo genome assembly.</title>
        <authorList>
            <person name="Stock M."/>
            <person name="Klopp C."/>
            <person name="Guiguen Y."/>
            <person name="Cabau C."/>
            <person name="Parinello H."/>
            <person name="Santidrian Yebra-Pimentel E."/>
            <person name="Kuhl H."/>
            <person name="Dirks R.P."/>
            <person name="Guessner J."/>
            <person name="Wuertz S."/>
            <person name="Du K."/>
            <person name="Schartl M."/>
        </authorList>
    </citation>
    <scope>NUCLEOTIDE SEQUENCE</scope>
    <source>
        <strain evidence="15">STURGEONOMICS-FGT-2020</strain>
        <tissue evidence="15">Whole blood</tissue>
    </source>
</reference>
<dbReference type="GO" id="GO:0036089">
    <property type="term" value="P:cleavage furrow formation"/>
    <property type="evidence" value="ECO:0007669"/>
    <property type="project" value="TreeGrafter"/>
</dbReference>
<evidence type="ECO:0000256" key="4">
    <source>
        <dbReference type="ARBA" id="ARBA00010956"/>
    </source>
</evidence>
<evidence type="ECO:0000313" key="15">
    <source>
        <dbReference type="EMBL" id="KAK1157795.1"/>
    </source>
</evidence>
<dbReference type="GO" id="GO:0008017">
    <property type="term" value="F:microtubule binding"/>
    <property type="evidence" value="ECO:0007669"/>
    <property type="project" value="TreeGrafter"/>
</dbReference>
<evidence type="ECO:0000256" key="13">
    <source>
        <dbReference type="ARBA" id="ARBA00023329"/>
    </source>
</evidence>
<evidence type="ECO:0000313" key="16">
    <source>
        <dbReference type="Proteomes" id="UP001230051"/>
    </source>
</evidence>
<keyword evidence="5" id="KW-0813">Transport</keyword>
<dbReference type="GO" id="GO:0045010">
    <property type="term" value="P:actin nucleation"/>
    <property type="evidence" value="ECO:0007669"/>
    <property type="project" value="InterPro"/>
</dbReference>
<evidence type="ECO:0000256" key="9">
    <source>
        <dbReference type="ARBA" id="ARBA00022927"/>
    </source>
</evidence>
<comment type="caution">
    <text evidence="15">The sequence shown here is derived from an EMBL/GenBank/DDBJ whole genome shotgun (WGS) entry which is preliminary data.</text>
</comment>
<dbReference type="GO" id="GO:0040038">
    <property type="term" value="P:polar body extrusion after meiotic divisions"/>
    <property type="evidence" value="ECO:0007669"/>
    <property type="project" value="TreeGrafter"/>
</dbReference>
<dbReference type="GO" id="GO:0005856">
    <property type="term" value="C:cytoskeleton"/>
    <property type="evidence" value="ECO:0007669"/>
    <property type="project" value="UniProtKB-SubCell"/>
</dbReference>
<keyword evidence="10" id="KW-0472">Membrane</keyword>
<keyword evidence="8" id="KW-0677">Repeat</keyword>
<dbReference type="Proteomes" id="UP001230051">
    <property type="component" value="Unassembled WGS sequence"/>
</dbReference>
<evidence type="ECO:0000256" key="8">
    <source>
        <dbReference type="ARBA" id="ARBA00022737"/>
    </source>
</evidence>
<dbReference type="InterPro" id="IPR011019">
    <property type="entry name" value="KIND_dom"/>
</dbReference>
<sequence length="623" mass="71636">MEYAVFCDSTFQISLREILEVQGQPVREEQAWAICHQLCVLLVPHPRNQNWGDGTTWKIPRIRGPESVLVRKDGTLLIKTEDSCHGSDLQTEDQMVDFLGRLIYSALDWGLGNDVERELSDTLELLIYQMTKLDTHHMKAGEHFQPVCTFEEVLQICEVRLYNPAMAAHHYRAVCAILFADTMDLCQYIHKIQHAKETLQKLAYNPDPCVVAPLTANWVHTWKHVIDELRSGVSLRKSEEHQNTSSFLQVDLSPHEKLMNDIRYRQYTLRKVQTVDNLQRLASPHDAILNFVRSNPRLKPASDRRLKSLPKEEASLHQLLMTEIRSAGKLRPLASRRRRRAACQDVNTASPPNCVVSTSISTSKDSLTDDPFYLLRPIPKPDLKDFELEEDSKSFESSDLMHSAELPSSCTEAKFFPMLSSSPQDLQNGVSDQRRRSKSFDSSFGLNKKDFHDACQPPTIADVMKLRQAECRPYSGYGSSRNRRMCSNCCKKSVHFTWHNTCAFCNRVVCPECCMEMLLPYKWCVHLPVSFFKKLVLMKDGDPICQTQETSTFWQERWDWDCSRIPLVLESRKPCKTAPQHRSAMQDWYSNDICVSCQELLVEVCDDSFLFLDAASTKKTREL</sequence>
<dbReference type="PROSITE" id="PS51377">
    <property type="entry name" value="KIND"/>
    <property type="match status" value="1"/>
</dbReference>
<keyword evidence="13" id="KW-0968">Cytoplasmic vesicle</keyword>
<name>A0AAD8CVE1_ACIOX</name>
<evidence type="ECO:0000256" key="7">
    <source>
        <dbReference type="ARBA" id="ARBA00022490"/>
    </source>
</evidence>
<organism evidence="15 16">
    <name type="scientific">Acipenser oxyrinchus oxyrinchus</name>
    <dbReference type="NCBI Taxonomy" id="40147"/>
    <lineage>
        <taxon>Eukaryota</taxon>
        <taxon>Metazoa</taxon>
        <taxon>Chordata</taxon>
        <taxon>Craniata</taxon>
        <taxon>Vertebrata</taxon>
        <taxon>Euteleostomi</taxon>
        <taxon>Actinopterygii</taxon>
        <taxon>Chondrostei</taxon>
        <taxon>Acipenseriformes</taxon>
        <taxon>Acipenseridae</taxon>
        <taxon>Acipenser</taxon>
    </lineage>
</organism>
<dbReference type="GO" id="GO:0048193">
    <property type="term" value="P:Golgi vesicle transport"/>
    <property type="evidence" value="ECO:0007669"/>
    <property type="project" value="TreeGrafter"/>
</dbReference>
<evidence type="ECO:0000256" key="11">
    <source>
        <dbReference type="ARBA" id="ARBA00023203"/>
    </source>
</evidence>
<dbReference type="InterPro" id="IPR029901">
    <property type="entry name" value="Spire"/>
</dbReference>
<comment type="similarity">
    <text evidence="4">Belongs to the spire family.</text>
</comment>
<dbReference type="GO" id="GO:0003779">
    <property type="term" value="F:actin binding"/>
    <property type="evidence" value="ECO:0007669"/>
    <property type="project" value="UniProtKB-KW"/>
</dbReference>
<evidence type="ECO:0000256" key="2">
    <source>
        <dbReference type="ARBA" id="ARBA00004245"/>
    </source>
</evidence>